<evidence type="ECO:0008006" key="2">
    <source>
        <dbReference type="Google" id="ProtNLM"/>
    </source>
</evidence>
<gene>
    <name evidence="1" type="ORF">MNBD_ALPHA03-1282</name>
</gene>
<sequence length="140" mass="16209">MPKFGQKSTDRLNTCDERLQRIMRSVVTQYDISVVWGHRGQVAQNEAFSKGNSKKQWPDSRHNIIPSLAIDIIPYPSGWPDKNSPDFEKQMRAFYYMAGVVKTVARTMRITVVWGGDWDSDNDFIDNHFDDLGHFQVKDN</sequence>
<name>A0A3B1BNU2_9ZZZZ</name>
<protein>
    <recommendedName>
        <fullName evidence="2">Peptidase M15C domain-containing protein</fullName>
    </recommendedName>
</protein>
<dbReference type="InterPro" id="IPR009045">
    <property type="entry name" value="Zn_M74/Hedgehog-like"/>
</dbReference>
<organism evidence="1">
    <name type="scientific">hydrothermal vent metagenome</name>
    <dbReference type="NCBI Taxonomy" id="652676"/>
    <lineage>
        <taxon>unclassified sequences</taxon>
        <taxon>metagenomes</taxon>
        <taxon>ecological metagenomes</taxon>
    </lineage>
</organism>
<proteinExistence type="predicted"/>
<accession>A0A3B1BNU2</accession>
<evidence type="ECO:0000313" key="1">
    <source>
        <dbReference type="EMBL" id="VAX07965.1"/>
    </source>
</evidence>
<dbReference type="Gene3D" id="3.30.1380.10">
    <property type="match status" value="1"/>
</dbReference>
<dbReference type="EMBL" id="UOFW01000228">
    <property type="protein sequence ID" value="VAX07965.1"/>
    <property type="molecule type" value="Genomic_DNA"/>
</dbReference>
<dbReference type="AlphaFoldDB" id="A0A3B1BNU2"/>
<reference evidence="1" key="1">
    <citation type="submission" date="2018-06" db="EMBL/GenBank/DDBJ databases">
        <authorList>
            <person name="Zhirakovskaya E."/>
        </authorList>
    </citation>
    <scope>NUCLEOTIDE SEQUENCE</scope>
</reference>